<organism evidence="2 3">
    <name type="scientific">Promicromonospora kroppenstedtii</name>
    <dbReference type="NCBI Taxonomy" id="440482"/>
    <lineage>
        <taxon>Bacteria</taxon>
        <taxon>Bacillati</taxon>
        <taxon>Actinomycetota</taxon>
        <taxon>Actinomycetes</taxon>
        <taxon>Micrococcales</taxon>
        <taxon>Promicromonosporaceae</taxon>
        <taxon>Promicromonospora</taxon>
    </lineage>
</organism>
<dbReference type="RefSeq" id="WP_397402214.1">
    <property type="nucleotide sequence ID" value="NZ_JBIRYI010000002.1"/>
</dbReference>
<protein>
    <submittedName>
        <fullName evidence="2">DUF4203 domain-containing protein</fullName>
    </submittedName>
</protein>
<sequence>MSALAVLAVGLVLLLAGSLSVRLAVLLAGFGVSWTLAVALDADTGTALLIGVAGAVLAFLIVLIAARLMFFVCGLCVGAVVGAKIFVLVQGGTADVLLAVILIPAVALLCAFLARRLGRRFLIWGTAAGGATLVLSGVGRLWSDAGQLWQPQTGGGVALFLALWVVLAVIGAMVQRRGLRSRTGQADT</sequence>
<gene>
    <name evidence="2" type="ORF">ACH47X_05645</name>
</gene>
<accession>A0ABW7XFT3</accession>
<comment type="caution">
    <text evidence="2">The sequence shown here is derived from an EMBL/GenBank/DDBJ whole genome shotgun (WGS) entry which is preliminary data.</text>
</comment>
<proteinExistence type="predicted"/>
<dbReference type="Proteomes" id="UP001611580">
    <property type="component" value="Unassembled WGS sequence"/>
</dbReference>
<reference evidence="2 3" key="1">
    <citation type="submission" date="2024-10" db="EMBL/GenBank/DDBJ databases">
        <title>The Natural Products Discovery Center: Release of the First 8490 Sequenced Strains for Exploring Actinobacteria Biosynthetic Diversity.</title>
        <authorList>
            <person name="Kalkreuter E."/>
            <person name="Kautsar S.A."/>
            <person name="Yang D."/>
            <person name="Bader C.D."/>
            <person name="Teijaro C.N."/>
            <person name="Fluegel L."/>
            <person name="Davis C.M."/>
            <person name="Simpson J.R."/>
            <person name="Lauterbach L."/>
            <person name="Steele A.D."/>
            <person name="Gui C."/>
            <person name="Meng S."/>
            <person name="Li G."/>
            <person name="Viehrig K."/>
            <person name="Ye F."/>
            <person name="Su P."/>
            <person name="Kiefer A.F."/>
            <person name="Nichols A."/>
            <person name="Cepeda A.J."/>
            <person name="Yan W."/>
            <person name="Fan B."/>
            <person name="Jiang Y."/>
            <person name="Adhikari A."/>
            <person name="Zheng C.-J."/>
            <person name="Schuster L."/>
            <person name="Cowan T.M."/>
            <person name="Smanski M.J."/>
            <person name="Chevrette M.G."/>
            <person name="De Carvalho L.P.S."/>
            <person name="Shen B."/>
        </authorList>
    </citation>
    <scope>NUCLEOTIDE SEQUENCE [LARGE SCALE GENOMIC DNA]</scope>
    <source>
        <strain evidence="2 3">NPDC019481</strain>
    </source>
</reference>
<dbReference type="EMBL" id="JBIRYI010000002">
    <property type="protein sequence ID" value="MFI2486371.1"/>
    <property type="molecule type" value="Genomic_DNA"/>
</dbReference>
<feature type="transmembrane region" description="Helical" evidence="1">
    <location>
        <begin position="70"/>
        <end position="90"/>
    </location>
</feature>
<evidence type="ECO:0000256" key="1">
    <source>
        <dbReference type="SAM" id="Phobius"/>
    </source>
</evidence>
<evidence type="ECO:0000313" key="2">
    <source>
        <dbReference type="EMBL" id="MFI2486371.1"/>
    </source>
</evidence>
<keyword evidence="3" id="KW-1185">Reference proteome</keyword>
<feature type="transmembrane region" description="Helical" evidence="1">
    <location>
        <begin position="96"/>
        <end position="114"/>
    </location>
</feature>
<keyword evidence="1" id="KW-1133">Transmembrane helix</keyword>
<keyword evidence="1" id="KW-0472">Membrane</keyword>
<keyword evidence="1" id="KW-0812">Transmembrane</keyword>
<evidence type="ECO:0000313" key="3">
    <source>
        <dbReference type="Proteomes" id="UP001611580"/>
    </source>
</evidence>
<feature type="transmembrane region" description="Helical" evidence="1">
    <location>
        <begin position="154"/>
        <end position="174"/>
    </location>
</feature>
<feature type="transmembrane region" description="Helical" evidence="1">
    <location>
        <begin position="121"/>
        <end position="142"/>
    </location>
</feature>
<feature type="transmembrane region" description="Helical" evidence="1">
    <location>
        <begin position="44"/>
        <end position="63"/>
    </location>
</feature>
<name>A0ABW7XFT3_9MICO</name>